<dbReference type="Proteomes" id="UP000028702">
    <property type="component" value="Unassembled WGS sequence"/>
</dbReference>
<evidence type="ECO:0000259" key="1">
    <source>
        <dbReference type="Pfam" id="PF25056"/>
    </source>
</evidence>
<evidence type="ECO:0000313" key="2">
    <source>
        <dbReference type="EMBL" id="GAK44283.1"/>
    </source>
</evidence>
<dbReference type="RefSeq" id="WP_045443272.1">
    <property type="nucleotide sequence ID" value="NZ_BBIO01000003.1"/>
</dbReference>
<protein>
    <submittedName>
        <fullName evidence="2">Conserved protein</fullName>
    </submittedName>
</protein>
<dbReference type="AlphaFoldDB" id="A0A081B8B5"/>
<reference evidence="2 3" key="1">
    <citation type="submission" date="2014-07" db="EMBL/GenBank/DDBJ databases">
        <title>Tepidicaulis marinum gen. nov., sp. nov., a novel marine bacterium denitrifying nitrate to nitrous oxide strictly under microaerobic conditions.</title>
        <authorList>
            <person name="Takeuchi M."/>
            <person name="Yamagishi T."/>
            <person name="Kamagata Y."/>
            <person name="Oshima K."/>
            <person name="Hattori M."/>
            <person name="Katayama T."/>
            <person name="Hanada S."/>
            <person name="Tamaki H."/>
            <person name="Marumo K."/>
            <person name="Maeda H."/>
            <person name="Nedachi M."/>
            <person name="Iwasaki W."/>
            <person name="Suwa Y."/>
            <person name="Sakata S."/>
        </authorList>
    </citation>
    <scope>NUCLEOTIDE SEQUENCE [LARGE SCALE GENOMIC DNA]</scope>
    <source>
        <strain evidence="2 3">MA2</strain>
    </source>
</reference>
<sequence length="130" mass="14780">MGTALKQLRFYEVEIRELEPRILEIDYGTQIITAELLEAVIEKVHKEWPDYKVAILVRAASAVDLGRVAKVVEAEKLGRTTAAVAILGHSKLAQMLGNLFMRYERSPYPNRLFTDREAAIAWLRAQLRDA</sequence>
<proteinExistence type="predicted"/>
<organism evidence="2 3">
    <name type="scientific">Tepidicaulis marinus</name>
    <dbReference type="NCBI Taxonomy" id="1333998"/>
    <lineage>
        <taxon>Bacteria</taxon>
        <taxon>Pseudomonadati</taxon>
        <taxon>Pseudomonadota</taxon>
        <taxon>Alphaproteobacteria</taxon>
        <taxon>Hyphomicrobiales</taxon>
        <taxon>Parvibaculaceae</taxon>
        <taxon>Tepidicaulis</taxon>
    </lineage>
</organism>
<dbReference type="EMBL" id="BBIO01000003">
    <property type="protein sequence ID" value="GAK44283.1"/>
    <property type="molecule type" value="Genomic_DNA"/>
</dbReference>
<keyword evidence="3" id="KW-1185">Reference proteome</keyword>
<comment type="caution">
    <text evidence="2">The sequence shown here is derived from an EMBL/GenBank/DDBJ whole genome shotgun (WGS) entry which is preliminary data.</text>
</comment>
<name>A0A081B8B5_9HYPH</name>
<gene>
    <name evidence="2" type="ORF">M2A_0782</name>
</gene>
<accession>A0A081B8B5</accession>
<dbReference type="Pfam" id="PF25056">
    <property type="entry name" value="DUF7793"/>
    <property type="match status" value="1"/>
</dbReference>
<dbReference type="InterPro" id="IPR056695">
    <property type="entry name" value="DUF7793"/>
</dbReference>
<feature type="domain" description="DUF7793" evidence="1">
    <location>
        <begin position="18"/>
        <end position="124"/>
    </location>
</feature>
<evidence type="ECO:0000313" key="3">
    <source>
        <dbReference type="Proteomes" id="UP000028702"/>
    </source>
</evidence>
<dbReference type="Gene3D" id="3.40.970.30">
    <property type="entry name" value="yp_829618.1 like domains"/>
    <property type="match status" value="1"/>
</dbReference>